<keyword evidence="1" id="KW-1133">Transmembrane helix</keyword>
<evidence type="ECO:0000313" key="3">
    <source>
        <dbReference type="Proteomes" id="UP000033996"/>
    </source>
</evidence>
<dbReference type="AlphaFoldDB" id="A0A837HSX1"/>
<dbReference type="EMBL" id="LBWL01000002">
    <property type="protein sequence ID" value="KKR09578.1"/>
    <property type="molecule type" value="Genomic_DNA"/>
</dbReference>
<keyword evidence="1" id="KW-0472">Membrane</keyword>
<evidence type="ECO:0000313" key="2">
    <source>
        <dbReference type="EMBL" id="KKR09578.1"/>
    </source>
</evidence>
<comment type="caution">
    <text evidence="2">The sequence shown here is derived from an EMBL/GenBank/DDBJ whole genome shotgun (WGS) entry which is preliminary data.</text>
</comment>
<reference evidence="2 3" key="1">
    <citation type="journal article" date="2015" name="Nature">
        <title>rRNA introns, odd ribosomes, and small enigmatic genomes across a large radiation of phyla.</title>
        <authorList>
            <person name="Brown C.T."/>
            <person name="Hug L.A."/>
            <person name="Thomas B.C."/>
            <person name="Sharon I."/>
            <person name="Castelle C.J."/>
            <person name="Singh A."/>
            <person name="Wilkins M.J."/>
            <person name="Williams K.H."/>
            <person name="Banfield J.F."/>
        </authorList>
    </citation>
    <scope>NUCLEOTIDE SEQUENCE [LARGE SCALE GENOMIC DNA]</scope>
</reference>
<organism evidence="2 3">
    <name type="scientific">Candidatus Yanofskybacteria bacterium GW2011_GWD1_39_16</name>
    <dbReference type="NCBI Taxonomy" id="1619030"/>
    <lineage>
        <taxon>Bacteria</taxon>
        <taxon>Candidatus Yanofskyibacteriota</taxon>
    </lineage>
</organism>
<name>A0A837HSX1_9BACT</name>
<dbReference type="Proteomes" id="UP000033996">
    <property type="component" value="Unassembled WGS sequence"/>
</dbReference>
<protein>
    <submittedName>
        <fullName evidence="2">Uncharacterized protein</fullName>
    </submittedName>
</protein>
<accession>A0A837HSX1</accession>
<evidence type="ECO:0000256" key="1">
    <source>
        <dbReference type="SAM" id="Phobius"/>
    </source>
</evidence>
<proteinExistence type="predicted"/>
<gene>
    <name evidence="2" type="ORF">UT35_C0002G0028</name>
</gene>
<keyword evidence="1" id="KW-0812">Transmembrane</keyword>
<sequence>MSEKCNIIEERLEKHLDQYQNNGKEILRLAIAIENLKKEMSDHHQFSAENKVSRERKEQEFRDELKPIFDSYEKIQPIIENYNALMTGKKMIIGLAILAGSVGSLYLLVSKIFHR</sequence>
<feature type="transmembrane region" description="Helical" evidence="1">
    <location>
        <begin position="91"/>
        <end position="109"/>
    </location>
</feature>